<protein>
    <submittedName>
        <fullName evidence="4">Uncharacterized protein</fullName>
    </submittedName>
</protein>
<comment type="subcellular location">
    <subcellularLocation>
        <location evidence="1">Nucleus</location>
    </subcellularLocation>
</comment>
<dbReference type="GO" id="GO:0005634">
    <property type="term" value="C:nucleus"/>
    <property type="evidence" value="ECO:0007669"/>
    <property type="project" value="UniProtKB-SubCell"/>
</dbReference>
<dbReference type="AlphaFoldDB" id="A0A8K0NYV3"/>
<proteinExistence type="predicted"/>
<evidence type="ECO:0000256" key="1">
    <source>
        <dbReference type="ARBA" id="ARBA00004123"/>
    </source>
</evidence>
<reference evidence="4" key="1">
    <citation type="submission" date="2013-04" db="EMBL/GenBank/DDBJ databases">
        <authorList>
            <person name="Qu J."/>
            <person name="Murali S.C."/>
            <person name="Bandaranaike D."/>
            <person name="Bellair M."/>
            <person name="Blankenburg K."/>
            <person name="Chao H."/>
            <person name="Dinh H."/>
            <person name="Doddapaneni H."/>
            <person name="Downs B."/>
            <person name="Dugan-Rocha S."/>
            <person name="Elkadiri S."/>
            <person name="Gnanaolivu R.D."/>
            <person name="Hernandez B."/>
            <person name="Javaid M."/>
            <person name="Jayaseelan J.C."/>
            <person name="Lee S."/>
            <person name="Li M."/>
            <person name="Ming W."/>
            <person name="Munidasa M."/>
            <person name="Muniz J."/>
            <person name="Nguyen L."/>
            <person name="Ongeri F."/>
            <person name="Osuji N."/>
            <person name="Pu L.-L."/>
            <person name="Puazo M."/>
            <person name="Qu C."/>
            <person name="Quiroz J."/>
            <person name="Raj R."/>
            <person name="Weissenberger G."/>
            <person name="Xin Y."/>
            <person name="Zou X."/>
            <person name="Han Y."/>
            <person name="Richards S."/>
            <person name="Worley K."/>
            <person name="Muzny D."/>
            <person name="Gibbs R."/>
        </authorList>
    </citation>
    <scope>NUCLEOTIDE SEQUENCE</scope>
    <source>
        <strain evidence="4">Sampled in the wild</strain>
    </source>
</reference>
<evidence type="ECO:0000256" key="2">
    <source>
        <dbReference type="ARBA" id="ARBA00023163"/>
    </source>
</evidence>
<organism evidence="4 5">
    <name type="scientific">Ladona fulva</name>
    <name type="common">Scarce chaser dragonfly</name>
    <name type="synonym">Libellula fulva</name>
    <dbReference type="NCBI Taxonomy" id="123851"/>
    <lineage>
        <taxon>Eukaryota</taxon>
        <taxon>Metazoa</taxon>
        <taxon>Ecdysozoa</taxon>
        <taxon>Arthropoda</taxon>
        <taxon>Hexapoda</taxon>
        <taxon>Insecta</taxon>
        <taxon>Pterygota</taxon>
        <taxon>Palaeoptera</taxon>
        <taxon>Odonata</taxon>
        <taxon>Epiprocta</taxon>
        <taxon>Anisoptera</taxon>
        <taxon>Libelluloidea</taxon>
        <taxon>Libellulidae</taxon>
        <taxon>Ladona</taxon>
    </lineage>
</organism>
<evidence type="ECO:0000313" key="4">
    <source>
        <dbReference type="EMBL" id="KAG8227121.1"/>
    </source>
</evidence>
<sequence>MLSQNSAVMSIGKSDWLNSLAHGTYGGEACILVAQQLLMTIESLKTLKNRKTMVFFTELLDFMKEQNNLKKPGRGKKAAEVPVNDIPPEVKDESMDCDDSIEMALGEKDESICESEKKNSCSKKVQVHPHVPTYAEASKRFGILFCDIPLDHDGGKLPKDPGLRLQQSERMKESPINQYPIAGINTVCWNPNLQSFIWLATGHQAGFVRICRMQKTRNRILEKSEENAYEKIVLDFAKRKV</sequence>
<comment type="caution">
    <text evidence="4">The sequence shown here is derived from an EMBL/GenBank/DDBJ whole genome shotgun (WGS) entry which is preliminary data.</text>
</comment>
<reference evidence="4" key="2">
    <citation type="submission" date="2017-10" db="EMBL/GenBank/DDBJ databases">
        <title>Ladona fulva Genome sequencing and assembly.</title>
        <authorList>
            <person name="Murali S."/>
            <person name="Richards S."/>
            <person name="Bandaranaike D."/>
            <person name="Bellair M."/>
            <person name="Blankenburg K."/>
            <person name="Chao H."/>
            <person name="Dinh H."/>
            <person name="Doddapaneni H."/>
            <person name="Dugan-Rocha S."/>
            <person name="Elkadiri S."/>
            <person name="Gnanaolivu R."/>
            <person name="Hernandez B."/>
            <person name="Skinner E."/>
            <person name="Javaid M."/>
            <person name="Lee S."/>
            <person name="Li M."/>
            <person name="Ming W."/>
            <person name="Munidasa M."/>
            <person name="Muniz J."/>
            <person name="Nguyen L."/>
            <person name="Hughes D."/>
            <person name="Osuji N."/>
            <person name="Pu L.-L."/>
            <person name="Puazo M."/>
            <person name="Qu C."/>
            <person name="Quiroz J."/>
            <person name="Raj R."/>
            <person name="Weissenberger G."/>
            <person name="Xin Y."/>
            <person name="Zou X."/>
            <person name="Han Y."/>
            <person name="Worley K."/>
            <person name="Muzny D."/>
            <person name="Gibbs R."/>
        </authorList>
    </citation>
    <scope>NUCLEOTIDE SEQUENCE</scope>
    <source>
        <strain evidence="4">Sampled in the wild</strain>
    </source>
</reference>
<evidence type="ECO:0000256" key="3">
    <source>
        <dbReference type="ARBA" id="ARBA00023242"/>
    </source>
</evidence>
<dbReference type="GO" id="GO:0006383">
    <property type="term" value="P:transcription by RNA polymerase III"/>
    <property type="evidence" value="ECO:0007669"/>
    <property type="project" value="TreeGrafter"/>
</dbReference>
<dbReference type="EMBL" id="KZ308312">
    <property type="protein sequence ID" value="KAG8227121.1"/>
    <property type="molecule type" value="Genomic_DNA"/>
</dbReference>
<dbReference type="PANTHER" id="PTHR15052">
    <property type="entry name" value="RNA POLYMERASE III TRANSCRIPTION INITIATION FACTOR COMPLEX SUBUNIT"/>
    <property type="match status" value="1"/>
</dbReference>
<keyword evidence="5" id="KW-1185">Reference proteome</keyword>
<dbReference type="PANTHER" id="PTHR15052:SF2">
    <property type="entry name" value="GENERAL TRANSCRIPTION FACTOR 3C POLYPEPTIDE 2"/>
    <property type="match status" value="1"/>
</dbReference>
<keyword evidence="2" id="KW-0804">Transcription</keyword>
<evidence type="ECO:0000313" key="5">
    <source>
        <dbReference type="Proteomes" id="UP000792457"/>
    </source>
</evidence>
<dbReference type="OrthoDB" id="4703at2759"/>
<gene>
    <name evidence="4" type="ORF">J437_LFUL001665</name>
</gene>
<name>A0A8K0NYV3_LADFU</name>
<keyword evidence="3" id="KW-0539">Nucleus</keyword>
<dbReference type="Proteomes" id="UP000792457">
    <property type="component" value="Unassembled WGS sequence"/>
</dbReference>
<dbReference type="GO" id="GO:0000127">
    <property type="term" value="C:transcription factor TFIIIC complex"/>
    <property type="evidence" value="ECO:0007669"/>
    <property type="project" value="TreeGrafter"/>
</dbReference>
<accession>A0A8K0NYV3</accession>
<dbReference type="InterPro" id="IPR052416">
    <property type="entry name" value="GTF3C_component"/>
</dbReference>